<name>A0A445D3H2_ARAHY</name>
<dbReference type="PANTHER" id="PTHR31286">
    <property type="entry name" value="GLYCINE-RICH CELL WALL STRUCTURAL PROTEIN 1.8-LIKE"/>
    <property type="match status" value="1"/>
</dbReference>
<evidence type="ECO:0008006" key="4">
    <source>
        <dbReference type="Google" id="ProtNLM"/>
    </source>
</evidence>
<keyword evidence="3" id="KW-1185">Reference proteome</keyword>
<accession>A0A445D3H2</accession>
<evidence type="ECO:0000313" key="2">
    <source>
        <dbReference type="EMBL" id="RYR57776.1"/>
    </source>
</evidence>
<sequence>MKIDTNTAQKSRRKFARLCVELHLTFPLMSQYAINGEGYKIENEGLYNICFQCGIVGHEKINCLQKVLTEKSQRGEEVAAEGEESHGRQEWPHSSREEGKNGNTNMRRPSDKADRNKNLTQLIPNASIKSNIKDPLQGTLIVISTQAQQTQPLNRSSNANIKVINQAQKTQFSNRSTSAKPSSNNPTQNQVLLTISKSNMGINQAHKSDSTPVLIQKPRQKYNSNPTQLNNHPDPTFNIRDNPFINNVGPNISSNSLPKF</sequence>
<organism evidence="2 3">
    <name type="scientific">Arachis hypogaea</name>
    <name type="common">Peanut</name>
    <dbReference type="NCBI Taxonomy" id="3818"/>
    <lineage>
        <taxon>Eukaryota</taxon>
        <taxon>Viridiplantae</taxon>
        <taxon>Streptophyta</taxon>
        <taxon>Embryophyta</taxon>
        <taxon>Tracheophyta</taxon>
        <taxon>Spermatophyta</taxon>
        <taxon>Magnoliopsida</taxon>
        <taxon>eudicotyledons</taxon>
        <taxon>Gunneridae</taxon>
        <taxon>Pentapetalae</taxon>
        <taxon>rosids</taxon>
        <taxon>fabids</taxon>
        <taxon>Fabales</taxon>
        <taxon>Fabaceae</taxon>
        <taxon>Papilionoideae</taxon>
        <taxon>50 kb inversion clade</taxon>
        <taxon>dalbergioids sensu lato</taxon>
        <taxon>Dalbergieae</taxon>
        <taxon>Pterocarpus clade</taxon>
        <taxon>Arachis</taxon>
    </lineage>
</organism>
<dbReference type="InterPro" id="IPR040256">
    <property type="entry name" value="At4g02000-like"/>
</dbReference>
<reference evidence="2 3" key="1">
    <citation type="submission" date="2019-01" db="EMBL/GenBank/DDBJ databases">
        <title>Sequencing of cultivated peanut Arachis hypogaea provides insights into genome evolution and oil improvement.</title>
        <authorList>
            <person name="Chen X."/>
        </authorList>
    </citation>
    <scope>NUCLEOTIDE SEQUENCE [LARGE SCALE GENOMIC DNA]</scope>
    <source>
        <strain evidence="3">cv. Fuhuasheng</strain>
        <tissue evidence="2">Leaves</tissue>
    </source>
</reference>
<evidence type="ECO:0000313" key="3">
    <source>
        <dbReference type="Proteomes" id="UP000289738"/>
    </source>
</evidence>
<dbReference type="STRING" id="3818.A0A445D3H2"/>
<dbReference type="AlphaFoldDB" id="A0A445D3H2"/>
<evidence type="ECO:0000256" key="1">
    <source>
        <dbReference type="SAM" id="MobiDB-lite"/>
    </source>
</evidence>
<comment type="caution">
    <text evidence="2">The sequence shown here is derived from an EMBL/GenBank/DDBJ whole genome shotgun (WGS) entry which is preliminary data.</text>
</comment>
<gene>
    <name evidence="2" type="ORF">Ahy_A05g023485</name>
</gene>
<proteinExistence type="predicted"/>
<feature type="region of interest" description="Disordered" evidence="1">
    <location>
        <begin position="169"/>
        <end position="188"/>
    </location>
</feature>
<feature type="compositionally biased region" description="Basic and acidic residues" evidence="1">
    <location>
        <begin position="108"/>
        <end position="117"/>
    </location>
</feature>
<feature type="region of interest" description="Disordered" evidence="1">
    <location>
        <begin position="75"/>
        <end position="117"/>
    </location>
</feature>
<feature type="compositionally biased region" description="Basic and acidic residues" evidence="1">
    <location>
        <begin position="75"/>
        <end position="100"/>
    </location>
</feature>
<dbReference type="Proteomes" id="UP000289738">
    <property type="component" value="Chromosome A05"/>
</dbReference>
<protein>
    <recommendedName>
        <fullName evidence="4">CCHC-type domain-containing protein</fullName>
    </recommendedName>
</protein>
<dbReference type="PANTHER" id="PTHR31286:SF99">
    <property type="entry name" value="DUF4283 DOMAIN-CONTAINING PROTEIN"/>
    <property type="match status" value="1"/>
</dbReference>
<dbReference type="EMBL" id="SDMP01000005">
    <property type="protein sequence ID" value="RYR57776.1"/>
    <property type="molecule type" value="Genomic_DNA"/>
</dbReference>